<keyword evidence="6" id="KW-0808">Transferase</keyword>
<sequence length="333" mass="38826">MFINYLKERRSWILLFLLLQFLLVFIAYIDSAVSIQSILYYVFLSALLFVIFILIRYQKEMKFYMGLKEAEDLLDFSDREQLSPFEGMVAESITYHFETLKKSVSKSERRLDQEKDELFSWIHEVKTPLTALKLMIDRIEDQALKREMTYEWLRIHLLLDQQLHQKRIPFMENDLYIEQTDLESVIFGEVKTLQSWCIQKGIGFDIDLEYNEVMTDAKWLAFILRQLLTNAVKYSDASDIQLKSAEREGQIILEIADKGRGIDSRDLPRIFEKGFTSTAHHQDHAATGMGLYLAKQAAEPLKIRIDVESAPGEGSTFTLTFPKSNEFVQITGM</sequence>
<dbReference type="EC" id="2.7.13.3" evidence="3"/>
<dbReference type="PANTHER" id="PTHR45453">
    <property type="entry name" value="PHOSPHATE REGULON SENSOR PROTEIN PHOR"/>
    <property type="match status" value="1"/>
</dbReference>
<feature type="transmembrane region" description="Helical" evidence="14">
    <location>
        <begin position="35"/>
        <end position="55"/>
    </location>
</feature>
<evidence type="ECO:0000256" key="13">
    <source>
        <dbReference type="ARBA" id="ARBA00023136"/>
    </source>
</evidence>
<evidence type="ECO:0000256" key="5">
    <source>
        <dbReference type="ARBA" id="ARBA00022553"/>
    </source>
</evidence>
<dbReference type="Proteomes" id="UP000587942">
    <property type="component" value="Unassembled WGS sequence"/>
</dbReference>
<dbReference type="InterPro" id="IPR005467">
    <property type="entry name" value="His_kinase_dom"/>
</dbReference>
<evidence type="ECO:0000256" key="14">
    <source>
        <dbReference type="SAM" id="Phobius"/>
    </source>
</evidence>
<evidence type="ECO:0000256" key="3">
    <source>
        <dbReference type="ARBA" id="ARBA00012438"/>
    </source>
</evidence>
<dbReference type="InterPro" id="IPR036890">
    <property type="entry name" value="HATPase_C_sf"/>
</dbReference>
<dbReference type="GO" id="GO:0005886">
    <property type="term" value="C:plasma membrane"/>
    <property type="evidence" value="ECO:0007669"/>
    <property type="project" value="UniProtKB-SubCell"/>
</dbReference>
<dbReference type="GO" id="GO:0000155">
    <property type="term" value="F:phosphorelay sensor kinase activity"/>
    <property type="evidence" value="ECO:0007669"/>
    <property type="project" value="InterPro"/>
</dbReference>
<evidence type="ECO:0000256" key="7">
    <source>
        <dbReference type="ARBA" id="ARBA00022692"/>
    </source>
</evidence>
<evidence type="ECO:0000256" key="1">
    <source>
        <dbReference type="ARBA" id="ARBA00000085"/>
    </source>
</evidence>
<evidence type="ECO:0000256" key="4">
    <source>
        <dbReference type="ARBA" id="ARBA00022475"/>
    </source>
</evidence>
<evidence type="ECO:0000256" key="8">
    <source>
        <dbReference type="ARBA" id="ARBA00022741"/>
    </source>
</evidence>
<dbReference type="RefSeq" id="WP_167834152.1">
    <property type="nucleotide sequence ID" value="NZ_JAAVUM010000020.1"/>
</dbReference>
<dbReference type="EMBL" id="JAAVUM010000020">
    <property type="protein sequence ID" value="NKE07784.1"/>
    <property type="molecule type" value="Genomic_DNA"/>
</dbReference>
<evidence type="ECO:0000256" key="9">
    <source>
        <dbReference type="ARBA" id="ARBA00022777"/>
    </source>
</evidence>
<evidence type="ECO:0000313" key="16">
    <source>
        <dbReference type="EMBL" id="NKE07784.1"/>
    </source>
</evidence>
<keyword evidence="4" id="KW-1003">Cell membrane</keyword>
<dbReference type="PRINTS" id="PR00344">
    <property type="entry name" value="BCTRLSENSOR"/>
</dbReference>
<name>A0A846TPG6_9BACI</name>
<comment type="subcellular location">
    <subcellularLocation>
        <location evidence="2">Cell membrane</location>
        <topology evidence="2">Multi-pass membrane protein</topology>
    </subcellularLocation>
</comment>
<dbReference type="AlphaFoldDB" id="A0A846TPG6"/>
<keyword evidence="5" id="KW-0597">Phosphoprotein</keyword>
<dbReference type="PANTHER" id="PTHR45453:SF2">
    <property type="entry name" value="HISTIDINE KINASE"/>
    <property type="match status" value="1"/>
</dbReference>
<dbReference type="CDD" id="cd00082">
    <property type="entry name" value="HisKA"/>
    <property type="match status" value="1"/>
</dbReference>
<organism evidence="16 17">
    <name type="scientific">Mesobacillus selenatarsenatis</name>
    <dbReference type="NCBI Taxonomy" id="388741"/>
    <lineage>
        <taxon>Bacteria</taxon>
        <taxon>Bacillati</taxon>
        <taxon>Bacillota</taxon>
        <taxon>Bacilli</taxon>
        <taxon>Bacillales</taxon>
        <taxon>Bacillaceae</taxon>
        <taxon>Mesobacillus</taxon>
    </lineage>
</organism>
<dbReference type="SUPFAM" id="SSF55874">
    <property type="entry name" value="ATPase domain of HSP90 chaperone/DNA topoisomerase II/histidine kinase"/>
    <property type="match status" value="1"/>
</dbReference>
<evidence type="ECO:0000256" key="2">
    <source>
        <dbReference type="ARBA" id="ARBA00004651"/>
    </source>
</evidence>
<gene>
    <name evidence="16" type="ORF">GWK17_20245</name>
</gene>
<comment type="caution">
    <text evidence="16">The sequence shown here is derived from an EMBL/GenBank/DDBJ whole genome shotgun (WGS) entry which is preliminary data.</text>
</comment>
<evidence type="ECO:0000259" key="15">
    <source>
        <dbReference type="PROSITE" id="PS50109"/>
    </source>
</evidence>
<proteinExistence type="predicted"/>
<evidence type="ECO:0000256" key="11">
    <source>
        <dbReference type="ARBA" id="ARBA00022989"/>
    </source>
</evidence>
<keyword evidence="11 14" id="KW-1133">Transmembrane helix</keyword>
<dbReference type="SMART" id="SM00387">
    <property type="entry name" value="HATPase_c"/>
    <property type="match status" value="1"/>
</dbReference>
<dbReference type="GO" id="GO:0004721">
    <property type="term" value="F:phosphoprotein phosphatase activity"/>
    <property type="evidence" value="ECO:0007669"/>
    <property type="project" value="TreeGrafter"/>
</dbReference>
<evidence type="ECO:0000256" key="12">
    <source>
        <dbReference type="ARBA" id="ARBA00023012"/>
    </source>
</evidence>
<dbReference type="Pfam" id="PF02518">
    <property type="entry name" value="HATPase_c"/>
    <property type="match status" value="1"/>
</dbReference>
<feature type="transmembrane region" description="Helical" evidence="14">
    <location>
        <begin position="12"/>
        <end position="29"/>
    </location>
</feature>
<keyword evidence="13 14" id="KW-0472">Membrane</keyword>
<evidence type="ECO:0000256" key="10">
    <source>
        <dbReference type="ARBA" id="ARBA00022840"/>
    </source>
</evidence>
<keyword evidence="8" id="KW-0547">Nucleotide-binding</keyword>
<feature type="domain" description="Histidine kinase" evidence="15">
    <location>
        <begin position="120"/>
        <end position="325"/>
    </location>
</feature>
<dbReference type="InterPro" id="IPR003661">
    <property type="entry name" value="HisK_dim/P_dom"/>
</dbReference>
<keyword evidence="12" id="KW-0902">Two-component regulatory system</keyword>
<dbReference type="GO" id="GO:0016036">
    <property type="term" value="P:cellular response to phosphate starvation"/>
    <property type="evidence" value="ECO:0007669"/>
    <property type="project" value="TreeGrafter"/>
</dbReference>
<keyword evidence="7 14" id="KW-0812">Transmembrane</keyword>
<reference evidence="16 17" key="1">
    <citation type="submission" date="2020-03" db="EMBL/GenBank/DDBJ databases">
        <authorList>
            <person name="Sun Q."/>
        </authorList>
    </citation>
    <scope>NUCLEOTIDE SEQUENCE [LARGE SCALE GENOMIC DNA]</scope>
    <source>
        <strain evidence="16 17">KACC 21451</strain>
    </source>
</reference>
<evidence type="ECO:0000313" key="17">
    <source>
        <dbReference type="Proteomes" id="UP000587942"/>
    </source>
</evidence>
<dbReference type="InterPro" id="IPR004358">
    <property type="entry name" value="Sig_transdc_His_kin-like_C"/>
</dbReference>
<protein>
    <recommendedName>
        <fullName evidence="3">histidine kinase</fullName>
        <ecNumber evidence="3">2.7.13.3</ecNumber>
    </recommendedName>
</protein>
<dbReference type="Gene3D" id="3.30.565.10">
    <property type="entry name" value="Histidine kinase-like ATPase, C-terminal domain"/>
    <property type="match status" value="1"/>
</dbReference>
<evidence type="ECO:0000256" key="6">
    <source>
        <dbReference type="ARBA" id="ARBA00022679"/>
    </source>
</evidence>
<dbReference type="InterPro" id="IPR003594">
    <property type="entry name" value="HATPase_dom"/>
</dbReference>
<dbReference type="PROSITE" id="PS50109">
    <property type="entry name" value="HIS_KIN"/>
    <property type="match status" value="1"/>
</dbReference>
<comment type="catalytic activity">
    <reaction evidence="1">
        <text>ATP + protein L-histidine = ADP + protein N-phospho-L-histidine.</text>
        <dbReference type="EC" id="2.7.13.3"/>
    </reaction>
</comment>
<dbReference type="GO" id="GO:0005524">
    <property type="term" value="F:ATP binding"/>
    <property type="evidence" value="ECO:0007669"/>
    <property type="project" value="UniProtKB-KW"/>
</dbReference>
<keyword evidence="10" id="KW-0067">ATP-binding</keyword>
<dbReference type="InterPro" id="IPR050351">
    <property type="entry name" value="BphY/WalK/GraS-like"/>
</dbReference>
<accession>A0A846TPG6</accession>
<keyword evidence="9 16" id="KW-0418">Kinase</keyword>